<evidence type="ECO:0000313" key="7">
    <source>
        <dbReference type="EMBL" id="MCM5679643.1"/>
    </source>
</evidence>
<dbReference type="EMBL" id="JAMKFE010000004">
    <property type="protein sequence ID" value="MCM5679643.1"/>
    <property type="molecule type" value="Genomic_DNA"/>
</dbReference>
<evidence type="ECO:0000256" key="1">
    <source>
        <dbReference type="ARBA" id="ARBA00001974"/>
    </source>
</evidence>
<keyword evidence="2" id="KW-0285">Flavoprotein</keyword>
<evidence type="ECO:0000256" key="3">
    <source>
        <dbReference type="ARBA" id="ARBA00022827"/>
    </source>
</evidence>
<dbReference type="InterPro" id="IPR051169">
    <property type="entry name" value="NADH-Q_oxidoreductase"/>
</dbReference>
<dbReference type="Proteomes" id="UP001165541">
    <property type="component" value="Unassembled WGS sequence"/>
</dbReference>
<keyword evidence="8" id="KW-1185">Reference proteome</keyword>
<proteinExistence type="predicted"/>
<feature type="signal peptide" evidence="5">
    <location>
        <begin position="1"/>
        <end position="21"/>
    </location>
</feature>
<feature type="domain" description="FAD/NAD(P)-binding" evidence="6">
    <location>
        <begin position="3"/>
        <end position="282"/>
    </location>
</feature>
<dbReference type="NCBIfam" id="TIGR03169">
    <property type="entry name" value="Nterm_to_SelD"/>
    <property type="match status" value="1"/>
</dbReference>
<comment type="caution">
    <text evidence="7">The sequence shown here is derived from an EMBL/GenBank/DDBJ whole genome shotgun (WGS) entry which is preliminary data.</text>
</comment>
<keyword evidence="4" id="KW-0560">Oxidoreductase</keyword>
<keyword evidence="3" id="KW-0274">FAD</keyword>
<comment type="cofactor">
    <cofactor evidence="1">
        <name>FAD</name>
        <dbReference type="ChEBI" id="CHEBI:57692"/>
    </cofactor>
</comment>
<evidence type="ECO:0000256" key="5">
    <source>
        <dbReference type="SAM" id="SignalP"/>
    </source>
</evidence>
<dbReference type="Pfam" id="PF07992">
    <property type="entry name" value="Pyr_redox_2"/>
    <property type="match status" value="1"/>
</dbReference>
<evidence type="ECO:0000259" key="6">
    <source>
        <dbReference type="Pfam" id="PF07992"/>
    </source>
</evidence>
<dbReference type="RefSeq" id="WP_251777842.1">
    <property type="nucleotide sequence ID" value="NZ_JAMKFE010000004.1"/>
</dbReference>
<organism evidence="7 8">
    <name type="scientific">Caldimonas mangrovi</name>
    <dbReference type="NCBI Taxonomy" id="2944811"/>
    <lineage>
        <taxon>Bacteria</taxon>
        <taxon>Pseudomonadati</taxon>
        <taxon>Pseudomonadota</taxon>
        <taxon>Betaproteobacteria</taxon>
        <taxon>Burkholderiales</taxon>
        <taxon>Sphaerotilaceae</taxon>
        <taxon>Caldimonas</taxon>
    </lineage>
</organism>
<dbReference type="InterPro" id="IPR023753">
    <property type="entry name" value="FAD/NAD-binding_dom"/>
</dbReference>
<dbReference type="PRINTS" id="PR00368">
    <property type="entry name" value="FADPNR"/>
</dbReference>
<dbReference type="PANTHER" id="PTHR42913:SF9">
    <property type="entry name" value="SLR1591 PROTEIN"/>
    <property type="match status" value="1"/>
</dbReference>
<reference evidence="7" key="1">
    <citation type="submission" date="2022-05" db="EMBL/GenBank/DDBJ databases">
        <title>Schlegelella sp. nov., isolated from mangrove soil.</title>
        <authorList>
            <person name="Liu Y."/>
            <person name="Ge X."/>
            <person name="Liu W."/>
        </authorList>
    </citation>
    <scope>NUCLEOTIDE SEQUENCE</scope>
    <source>
        <strain evidence="7">S2-27</strain>
    </source>
</reference>
<dbReference type="PANTHER" id="PTHR42913">
    <property type="entry name" value="APOPTOSIS-INDUCING FACTOR 1"/>
    <property type="match status" value="1"/>
</dbReference>
<dbReference type="InterPro" id="IPR017584">
    <property type="entry name" value="Pyridine_nucleo_diS_OxRdtase_N"/>
</dbReference>
<evidence type="ECO:0000313" key="8">
    <source>
        <dbReference type="Proteomes" id="UP001165541"/>
    </source>
</evidence>
<dbReference type="SUPFAM" id="SSF51905">
    <property type="entry name" value="FAD/NAD(P)-binding domain"/>
    <property type="match status" value="2"/>
</dbReference>
<evidence type="ECO:0000256" key="2">
    <source>
        <dbReference type="ARBA" id="ARBA00022630"/>
    </source>
</evidence>
<dbReference type="Gene3D" id="3.50.50.100">
    <property type="match status" value="1"/>
</dbReference>
<evidence type="ECO:0000256" key="4">
    <source>
        <dbReference type="ARBA" id="ARBA00023002"/>
    </source>
</evidence>
<name>A0ABT0YLN2_9BURK</name>
<feature type="chain" id="PRO_5046821150" evidence="5">
    <location>
        <begin position="22"/>
        <end position="369"/>
    </location>
</feature>
<protein>
    <submittedName>
        <fullName evidence="7">FAD-dependent oxidoreductase</fullName>
    </submittedName>
</protein>
<keyword evidence="5" id="KW-0732">Signal</keyword>
<sequence>MKRLLLLGAGHSHLAVLQALAAGPWAGVHATLVSPQRHQIYTGMLPGWAAGHYALDECRIDLLPLVRDGHIEWLQRSAAAIEADARQVRLDDGHVLGYDVLSVDVGSVSPCDAIDGAAEHALALRPLERLVAQWDRVARSAARGEAVVVVGGGAGGAELAMALRHRLPSRAPVVLVSGGQGPVPGYPPATRRRVRQQLERLGVACHDAACTHIGPRELALSTGALLQHGVVLLAVGAAAPPWLRASGLKLTHDGFIATGATLQSVSHPEVFAAGDVATRIDCPHPKSGVYAVRAGPPLARNLHAWLEGRVPHRYRPQRRSLNLLSCGERYAIASWGRWCWAGRWVWRWKDRIDRAFVERHAATGRAAGR</sequence>
<accession>A0ABT0YLN2</accession>
<dbReference type="InterPro" id="IPR036188">
    <property type="entry name" value="FAD/NAD-bd_sf"/>
</dbReference>
<gene>
    <name evidence="7" type="ORF">M8A51_08865</name>
</gene>